<evidence type="ECO:0000313" key="10">
    <source>
        <dbReference type="EMBL" id="PPJ61223.1"/>
    </source>
</evidence>
<dbReference type="PRINTS" id="PR00120">
    <property type="entry name" value="HATPASE"/>
</dbReference>
<dbReference type="InterPro" id="IPR018303">
    <property type="entry name" value="ATPase_P-typ_P_site"/>
</dbReference>
<evidence type="ECO:0000256" key="4">
    <source>
        <dbReference type="ARBA" id="ARBA00022723"/>
    </source>
</evidence>
<feature type="transmembrane region" description="Helical" evidence="8">
    <location>
        <begin position="451"/>
        <end position="476"/>
    </location>
</feature>
<keyword evidence="5" id="KW-1278">Translocase</keyword>
<dbReference type="Gene3D" id="3.40.1110.10">
    <property type="entry name" value="Calcium-transporting ATPase, cytoplasmic domain N"/>
    <property type="match status" value="1"/>
</dbReference>
<dbReference type="NCBIfam" id="TIGR01494">
    <property type="entry name" value="ATPase_P-type"/>
    <property type="match status" value="1"/>
</dbReference>
<dbReference type="GO" id="GO:0005524">
    <property type="term" value="F:ATP binding"/>
    <property type="evidence" value="ECO:0007669"/>
    <property type="project" value="InterPro"/>
</dbReference>
<dbReference type="InterPro" id="IPR059000">
    <property type="entry name" value="ATPase_P-type_domA"/>
</dbReference>
<evidence type="ECO:0000256" key="2">
    <source>
        <dbReference type="ARBA" id="ARBA00006024"/>
    </source>
</evidence>
<dbReference type="GO" id="GO:0016887">
    <property type="term" value="F:ATP hydrolysis activity"/>
    <property type="evidence" value="ECO:0007669"/>
    <property type="project" value="InterPro"/>
</dbReference>
<dbReference type="InterPro" id="IPR036412">
    <property type="entry name" value="HAD-like_sf"/>
</dbReference>
<dbReference type="GO" id="GO:0055070">
    <property type="term" value="P:copper ion homeostasis"/>
    <property type="evidence" value="ECO:0007669"/>
    <property type="project" value="TreeGrafter"/>
</dbReference>
<organism evidence="10 11">
    <name type="scientific">Cercospora berteroae</name>
    <dbReference type="NCBI Taxonomy" id="357750"/>
    <lineage>
        <taxon>Eukaryota</taxon>
        <taxon>Fungi</taxon>
        <taxon>Dikarya</taxon>
        <taxon>Ascomycota</taxon>
        <taxon>Pezizomycotina</taxon>
        <taxon>Dothideomycetes</taxon>
        <taxon>Dothideomycetidae</taxon>
        <taxon>Mycosphaerellales</taxon>
        <taxon>Mycosphaerellaceae</taxon>
        <taxon>Cercospora</taxon>
    </lineage>
</organism>
<comment type="caution">
    <text evidence="10">The sequence shown here is derived from an EMBL/GenBank/DDBJ whole genome shotgun (WGS) entry which is preliminary data.</text>
</comment>
<dbReference type="GO" id="GO:0016020">
    <property type="term" value="C:membrane"/>
    <property type="evidence" value="ECO:0007669"/>
    <property type="project" value="UniProtKB-SubCell"/>
</dbReference>
<feature type="domain" description="P-type ATPase A" evidence="9">
    <location>
        <begin position="148"/>
        <end position="207"/>
    </location>
</feature>
<dbReference type="AlphaFoldDB" id="A0A2S6CNA9"/>
<dbReference type="OrthoDB" id="432719at2759"/>
<dbReference type="InterPro" id="IPR008250">
    <property type="entry name" value="ATPase_P-typ_transduc_dom_A_sf"/>
</dbReference>
<dbReference type="Pfam" id="PF00122">
    <property type="entry name" value="E1-E2_ATPase"/>
    <property type="match status" value="1"/>
</dbReference>
<evidence type="ECO:0000256" key="7">
    <source>
        <dbReference type="ARBA" id="ARBA00023136"/>
    </source>
</evidence>
<dbReference type="GO" id="GO:0005507">
    <property type="term" value="F:copper ion binding"/>
    <property type="evidence" value="ECO:0007669"/>
    <property type="project" value="TreeGrafter"/>
</dbReference>
<keyword evidence="3 8" id="KW-0812">Transmembrane</keyword>
<evidence type="ECO:0000256" key="6">
    <source>
        <dbReference type="ARBA" id="ARBA00022989"/>
    </source>
</evidence>
<accession>A0A2S6CNA9</accession>
<evidence type="ECO:0000313" key="11">
    <source>
        <dbReference type="Proteomes" id="UP000237631"/>
    </source>
</evidence>
<keyword evidence="11" id="KW-1185">Reference proteome</keyword>
<dbReference type="SUPFAM" id="SSF56784">
    <property type="entry name" value="HAD-like"/>
    <property type="match status" value="1"/>
</dbReference>
<dbReference type="PROSITE" id="PS00154">
    <property type="entry name" value="ATPASE_E1_E2"/>
    <property type="match status" value="1"/>
</dbReference>
<keyword evidence="4" id="KW-0479">Metal-binding</keyword>
<name>A0A2S6CNA9_9PEZI</name>
<dbReference type="PANTHER" id="PTHR43520:SF32">
    <property type="entry name" value="COPPER RESISTANCE P-TYPE ATPASE (EUROFUNG)"/>
    <property type="match status" value="1"/>
</dbReference>
<evidence type="ECO:0000256" key="3">
    <source>
        <dbReference type="ARBA" id="ARBA00022692"/>
    </source>
</evidence>
<dbReference type="STRING" id="357750.A0A2S6CNA9"/>
<dbReference type="PANTHER" id="PTHR43520">
    <property type="entry name" value="ATP7, ISOFORM B"/>
    <property type="match status" value="1"/>
</dbReference>
<dbReference type="InterPro" id="IPR023299">
    <property type="entry name" value="ATPase_P-typ_cyto_dom_N"/>
</dbReference>
<dbReference type="Gene3D" id="2.70.150.10">
    <property type="entry name" value="Calcium-transporting ATPase, cytoplasmic transduction domain A"/>
    <property type="match status" value="1"/>
</dbReference>
<comment type="subcellular location">
    <subcellularLocation>
        <location evidence="1">Membrane</location>
    </subcellularLocation>
</comment>
<keyword evidence="6 8" id="KW-1133">Transmembrane helix</keyword>
<dbReference type="Gene3D" id="3.40.50.1000">
    <property type="entry name" value="HAD superfamily/HAD-like"/>
    <property type="match status" value="1"/>
</dbReference>
<gene>
    <name evidence="10" type="ORF">CBER1_06696</name>
</gene>
<dbReference type="EMBL" id="PNEN01000099">
    <property type="protein sequence ID" value="PPJ61223.1"/>
    <property type="molecule type" value="Genomic_DNA"/>
</dbReference>
<feature type="transmembrane region" description="Helical" evidence="8">
    <location>
        <begin position="75"/>
        <end position="96"/>
    </location>
</feature>
<sequence>MNFIPKDDRGYEYLMQHVHGITRAEWSTFIMATPVYFFAADYFHEKTLKDLWALWRPGSPVPIGRRFYRFGNMNMLISLGTTIAYFASLGELIVSAERNLPSSKDGDSRQSYFDSVVFLTFFLLLGRLAEATMKAKAGDAVSALGNLRPTTANLVVQDGEDDIPRTETVDVDFIDAGDVIRVPNGASPPCDGALLNASAEMDESSLTAKHGILVKGGGEAFQEASNLDVVVFDKTGTLTLGVEPKIVECEIFEDACGLDRATILGMLKCLEENSSHPLARAAVEFANSNQAVAIEVLDVEEIGGRGLKGIVRIAGHEDSPMEVLVGNEALLEDHSVPIPSTTSTTLHTWKSQGYSILLFACRPATEQWNLTAIFAASDPPRILGKRHNQITIAMVGDGINDAPALTAADVGIAVASGSDVAIQSASFILMQSDLRAVLTLVSLSKAVFRRVILNFCWAAVYNLIALPVAAGVLYPVRTADGDHVRLDPAWDALAMAGSSLGVVMSSLLLRSRVPWGVGYRAEN</sequence>
<dbReference type="Proteomes" id="UP000237631">
    <property type="component" value="Unassembled WGS sequence"/>
</dbReference>
<evidence type="ECO:0000256" key="1">
    <source>
        <dbReference type="ARBA" id="ARBA00004370"/>
    </source>
</evidence>
<reference evidence="11" key="1">
    <citation type="journal article" date="2017" name="bioRxiv">
        <title>Conservation of a gene cluster reveals novel cercosporin biosynthetic mechanisms and extends production to the genus Colletotrichum.</title>
        <authorList>
            <person name="de Jonge R."/>
            <person name="Ebert M.K."/>
            <person name="Huitt-Roehl C.R."/>
            <person name="Pal P."/>
            <person name="Suttle J.C."/>
            <person name="Spanner R.E."/>
            <person name="Neubauer J.D."/>
            <person name="Jurick W.M.II."/>
            <person name="Stott K.A."/>
            <person name="Secor G.A."/>
            <person name="Thomma B.P.H.J."/>
            <person name="Van de Peer Y."/>
            <person name="Townsend C.A."/>
            <person name="Bolton M.D."/>
        </authorList>
    </citation>
    <scope>NUCLEOTIDE SEQUENCE [LARGE SCALE GENOMIC DNA]</scope>
    <source>
        <strain evidence="11">CBS538.71</strain>
    </source>
</reference>
<dbReference type="GO" id="GO:0043682">
    <property type="term" value="F:P-type divalent copper transporter activity"/>
    <property type="evidence" value="ECO:0007669"/>
    <property type="project" value="TreeGrafter"/>
</dbReference>
<feature type="transmembrane region" description="Helical" evidence="8">
    <location>
        <begin position="111"/>
        <end position="129"/>
    </location>
</feature>
<evidence type="ECO:0000256" key="8">
    <source>
        <dbReference type="SAM" id="Phobius"/>
    </source>
</evidence>
<comment type="similarity">
    <text evidence="2">Belongs to the cation transport ATPase (P-type) (TC 3.A.3) family. Type IB subfamily.</text>
</comment>
<dbReference type="Pfam" id="PF00702">
    <property type="entry name" value="Hydrolase"/>
    <property type="match status" value="1"/>
</dbReference>
<proteinExistence type="inferred from homology"/>
<keyword evidence="7 8" id="KW-0472">Membrane</keyword>
<protein>
    <recommendedName>
        <fullName evidence="9">P-type ATPase A domain-containing protein</fullName>
    </recommendedName>
</protein>
<dbReference type="InterPro" id="IPR023214">
    <property type="entry name" value="HAD_sf"/>
</dbReference>
<dbReference type="SUPFAM" id="SSF81653">
    <property type="entry name" value="Calcium ATPase, transduction domain A"/>
    <property type="match status" value="1"/>
</dbReference>
<feature type="transmembrane region" description="Helical" evidence="8">
    <location>
        <begin position="488"/>
        <end position="509"/>
    </location>
</feature>
<evidence type="ECO:0000256" key="5">
    <source>
        <dbReference type="ARBA" id="ARBA00022967"/>
    </source>
</evidence>
<dbReference type="InterPro" id="IPR001757">
    <property type="entry name" value="P_typ_ATPase"/>
</dbReference>
<evidence type="ECO:0000259" key="9">
    <source>
        <dbReference type="Pfam" id="PF00122"/>
    </source>
</evidence>